<dbReference type="EMBL" id="JARKIB010000049">
    <property type="protein sequence ID" value="KAJ7755499.1"/>
    <property type="molecule type" value="Genomic_DNA"/>
</dbReference>
<keyword evidence="3" id="KW-1185">Reference proteome</keyword>
<feature type="region of interest" description="Disordered" evidence="1">
    <location>
        <begin position="260"/>
        <end position="328"/>
    </location>
</feature>
<gene>
    <name evidence="2" type="ORF">B0H16DRAFT_1540623</name>
</gene>
<feature type="compositionally biased region" description="Basic and acidic residues" evidence="1">
    <location>
        <begin position="300"/>
        <end position="321"/>
    </location>
</feature>
<name>A0AAD7NCY3_9AGAR</name>
<dbReference type="Gene3D" id="1.10.510.10">
    <property type="entry name" value="Transferase(Phosphotransferase) domain 1"/>
    <property type="match status" value="1"/>
</dbReference>
<dbReference type="InterPro" id="IPR011009">
    <property type="entry name" value="Kinase-like_dom_sf"/>
</dbReference>
<evidence type="ECO:0000256" key="1">
    <source>
        <dbReference type="SAM" id="MobiDB-lite"/>
    </source>
</evidence>
<protein>
    <recommendedName>
        <fullName evidence="4">Protein kinase domain-containing protein</fullName>
    </recommendedName>
</protein>
<evidence type="ECO:0000313" key="3">
    <source>
        <dbReference type="Proteomes" id="UP001215598"/>
    </source>
</evidence>
<dbReference type="SUPFAM" id="SSF56112">
    <property type="entry name" value="Protein kinase-like (PK-like)"/>
    <property type="match status" value="1"/>
</dbReference>
<reference evidence="2" key="1">
    <citation type="submission" date="2023-03" db="EMBL/GenBank/DDBJ databases">
        <title>Massive genome expansion in bonnet fungi (Mycena s.s.) driven by repeated elements and novel gene families across ecological guilds.</title>
        <authorList>
            <consortium name="Lawrence Berkeley National Laboratory"/>
            <person name="Harder C.B."/>
            <person name="Miyauchi S."/>
            <person name="Viragh M."/>
            <person name="Kuo A."/>
            <person name="Thoen E."/>
            <person name="Andreopoulos B."/>
            <person name="Lu D."/>
            <person name="Skrede I."/>
            <person name="Drula E."/>
            <person name="Henrissat B."/>
            <person name="Morin E."/>
            <person name="Kohler A."/>
            <person name="Barry K."/>
            <person name="LaButti K."/>
            <person name="Morin E."/>
            <person name="Salamov A."/>
            <person name="Lipzen A."/>
            <person name="Mereny Z."/>
            <person name="Hegedus B."/>
            <person name="Baldrian P."/>
            <person name="Stursova M."/>
            <person name="Weitz H."/>
            <person name="Taylor A."/>
            <person name="Grigoriev I.V."/>
            <person name="Nagy L.G."/>
            <person name="Martin F."/>
            <person name="Kauserud H."/>
        </authorList>
    </citation>
    <scope>NUCLEOTIDE SEQUENCE</scope>
    <source>
        <strain evidence="2">CBHHK182m</strain>
    </source>
</reference>
<evidence type="ECO:0000313" key="2">
    <source>
        <dbReference type="EMBL" id="KAJ7755499.1"/>
    </source>
</evidence>
<sequence length="328" mass="36265">MSFISNSRDFTINAGVCNNVSGSIYNYTFVGDSERNRTEDWGYEPDEMELIPRRDIKLLRQIGSGPGYLLHSGTIRRGRAVIVKVFHPHPNAREVRGEATSPSKSRSSSPYFRHSNVLQVEGISFPSSIHHFIAYEDVHWKNADGPLATALKDDGDRSLRLAFTMVAGFAAGLDYLDVQGLAVGNMKVHNFDVLLDINDRFVLSVNPEWTSTDIVSDEHPTDGTAWDLFNALCAKVLRSANHVIHAEEIERDPVAVERLSSTTGVPGQKLPLAEECGGAGDTDRSSIPGSITRCQRRRLAQPDRRSHHDLRSSRQGIERESVIASSSA</sequence>
<organism evidence="2 3">
    <name type="scientific">Mycena metata</name>
    <dbReference type="NCBI Taxonomy" id="1033252"/>
    <lineage>
        <taxon>Eukaryota</taxon>
        <taxon>Fungi</taxon>
        <taxon>Dikarya</taxon>
        <taxon>Basidiomycota</taxon>
        <taxon>Agaricomycotina</taxon>
        <taxon>Agaricomycetes</taxon>
        <taxon>Agaricomycetidae</taxon>
        <taxon>Agaricales</taxon>
        <taxon>Marasmiineae</taxon>
        <taxon>Mycenaceae</taxon>
        <taxon>Mycena</taxon>
    </lineage>
</organism>
<evidence type="ECO:0008006" key="4">
    <source>
        <dbReference type="Google" id="ProtNLM"/>
    </source>
</evidence>
<proteinExistence type="predicted"/>
<dbReference type="AlphaFoldDB" id="A0AAD7NCY3"/>
<accession>A0AAD7NCY3</accession>
<comment type="caution">
    <text evidence="2">The sequence shown here is derived from an EMBL/GenBank/DDBJ whole genome shotgun (WGS) entry which is preliminary data.</text>
</comment>
<dbReference type="Proteomes" id="UP001215598">
    <property type="component" value="Unassembled WGS sequence"/>
</dbReference>